<protein>
    <submittedName>
        <fullName evidence="2">Sodium:glutamate symporter</fullName>
    </submittedName>
</protein>
<reference evidence="2 3" key="1">
    <citation type="submission" date="2014-11" db="EMBL/GenBank/DDBJ databases">
        <title>Genome sequence of Microbacterium mangrovi MUSC 115(T).</title>
        <authorList>
            <person name="Lee L.-H."/>
        </authorList>
    </citation>
    <scope>NUCLEOTIDE SEQUENCE [LARGE SCALE GENOMIC DNA]</scope>
    <source>
        <strain evidence="2 3">MUSC 115</strain>
    </source>
</reference>
<feature type="transmembrane region" description="Helical" evidence="1">
    <location>
        <begin position="274"/>
        <end position="293"/>
    </location>
</feature>
<feature type="transmembrane region" description="Helical" evidence="1">
    <location>
        <begin position="333"/>
        <end position="354"/>
    </location>
</feature>
<proteinExistence type="predicted"/>
<gene>
    <name evidence="2" type="ORF">LK09_17240</name>
</gene>
<dbReference type="GO" id="GO:0015501">
    <property type="term" value="F:glutamate:sodium symporter activity"/>
    <property type="evidence" value="ECO:0007669"/>
    <property type="project" value="InterPro"/>
</dbReference>
<dbReference type="GO" id="GO:0016020">
    <property type="term" value="C:membrane"/>
    <property type="evidence" value="ECO:0007669"/>
    <property type="project" value="InterPro"/>
</dbReference>
<keyword evidence="1" id="KW-1133">Transmembrane helix</keyword>
<dbReference type="EMBL" id="JTDK01000017">
    <property type="protein sequence ID" value="KHK96078.1"/>
    <property type="molecule type" value="Genomic_DNA"/>
</dbReference>
<accession>A0A0B2A3C3</accession>
<dbReference type="RefSeq" id="WP_039402306.1">
    <property type="nucleotide sequence ID" value="NZ_JTDK01000017.1"/>
</dbReference>
<dbReference type="OrthoDB" id="9801557at2"/>
<evidence type="ECO:0000256" key="1">
    <source>
        <dbReference type="SAM" id="Phobius"/>
    </source>
</evidence>
<dbReference type="AlphaFoldDB" id="A0A0B2A3C3"/>
<keyword evidence="1" id="KW-0812">Transmembrane</keyword>
<evidence type="ECO:0000313" key="2">
    <source>
        <dbReference type="EMBL" id="KHK96078.1"/>
    </source>
</evidence>
<feature type="transmembrane region" description="Helical" evidence="1">
    <location>
        <begin position="430"/>
        <end position="449"/>
    </location>
</feature>
<name>A0A0B2A3C3_9MICO</name>
<feature type="transmembrane region" description="Helical" evidence="1">
    <location>
        <begin position="77"/>
        <end position="96"/>
    </location>
</feature>
<dbReference type="PANTHER" id="PTHR36178">
    <property type="entry name" value="SLR0625 PROTEIN"/>
    <property type="match status" value="1"/>
</dbReference>
<comment type="caution">
    <text evidence="2">The sequence shown here is derived from an EMBL/GenBank/DDBJ whole genome shotgun (WGS) entry which is preliminary data.</text>
</comment>
<feature type="transmembrane region" description="Helical" evidence="1">
    <location>
        <begin position="242"/>
        <end position="262"/>
    </location>
</feature>
<organism evidence="2 3">
    <name type="scientific">Microbacterium mangrovi</name>
    <dbReference type="NCBI Taxonomy" id="1348253"/>
    <lineage>
        <taxon>Bacteria</taxon>
        <taxon>Bacillati</taxon>
        <taxon>Actinomycetota</taxon>
        <taxon>Actinomycetes</taxon>
        <taxon>Micrococcales</taxon>
        <taxon>Microbacteriaceae</taxon>
        <taxon>Microbacterium</taxon>
    </lineage>
</organism>
<dbReference type="Proteomes" id="UP000031030">
    <property type="component" value="Unassembled WGS sequence"/>
</dbReference>
<dbReference type="InterPro" id="IPR004445">
    <property type="entry name" value="GltS"/>
</dbReference>
<feature type="transmembrane region" description="Helical" evidence="1">
    <location>
        <begin position="405"/>
        <end position="424"/>
    </location>
</feature>
<evidence type="ECO:0000313" key="3">
    <source>
        <dbReference type="Proteomes" id="UP000031030"/>
    </source>
</evidence>
<feature type="transmembrane region" description="Helical" evidence="1">
    <location>
        <begin position="108"/>
        <end position="131"/>
    </location>
</feature>
<keyword evidence="3" id="KW-1185">Reference proteome</keyword>
<feature type="transmembrane region" description="Helical" evidence="1">
    <location>
        <begin position="305"/>
        <end position="327"/>
    </location>
</feature>
<dbReference type="PANTHER" id="PTHR36178:SF1">
    <property type="entry name" value="SODIUM_GLUTAMATE SYMPORTER"/>
    <property type="match status" value="1"/>
</dbReference>
<keyword evidence="1" id="KW-0472">Membrane</keyword>
<feature type="transmembrane region" description="Helical" evidence="1">
    <location>
        <begin position="12"/>
        <end position="31"/>
    </location>
</feature>
<feature type="transmembrane region" description="Helical" evidence="1">
    <location>
        <begin position="176"/>
        <end position="198"/>
    </location>
</feature>
<dbReference type="GO" id="GO:0015813">
    <property type="term" value="P:L-glutamate transmembrane transport"/>
    <property type="evidence" value="ECO:0007669"/>
    <property type="project" value="InterPro"/>
</dbReference>
<feature type="transmembrane region" description="Helical" evidence="1">
    <location>
        <begin position="38"/>
        <end position="57"/>
    </location>
</feature>
<sequence>MFGEYTDAQWAALAFVYLGIALVLALVVRRYVPILARLYLPASVIAGFLILLLGPQVLGLSGWSPIPVQVTDVMARLPGLMINVVFAGIMIGKALPSVKQIWSDAAPHVILGSVFSFGQFALGAFAVVFILTPLFGVPDVAGSILELSFAGGHGTIAGMGGLLTEAGAPEMIDVGLGLATISMITGVVGGSILVNYAVRSPRITTARDRPAHGSDAGRLQEVRPNEGDQAGEVGLGSISRSFGAIAVSIAIAIVILNLLRLIAHAFGSDLFDRFPLFPFTVIGGFVVQLVLTVTKREYLVERRTVNDITGLALDILIAAAIGTMSLAALGSNIPALTILTVIAFAWSVVGMLWLGPRIHRRDWFEHAIADYGQSQGNVATGFVLADMADPDRTTSAARSYGYKQLIYEPFLGGGILTAFSIPVILQIGSLWFGIVSLVVTILLIAWGVLRRRGDPAR</sequence>